<comment type="caution">
    <text evidence="3">The sequence shown here is derived from an EMBL/GenBank/DDBJ whole genome shotgun (WGS) entry which is preliminary data.</text>
</comment>
<sequence length="145" mass="17039">MEVKINKEIREYTEGIFLGLSLRQCFFSFLACVMAVIFYFLFIDHLGMEITSWLCMISAAPFAALGFIRFQGMNAEQIVICAIRSLLIKQHNLIFKPQNLYYEYLKEFLEIKRKESIDPYDKKLRKIEKAKQRKNKCSQKCTGSN</sequence>
<protein>
    <submittedName>
        <fullName evidence="3">PrgI family protein</fullName>
    </submittedName>
</protein>
<dbReference type="EMBL" id="PYLQ01000019">
    <property type="protein sequence ID" value="PST39365.1"/>
    <property type="molecule type" value="Genomic_DNA"/>
</dbReference>
<evidence type="ECO:0000313" key="3">
    <source>
        <dbReference type="EMBL" id="PST39365.1"/>
    </source>
</evidence>
<dbReference type="InterPro" id="IPR024414">
    <property type="entry name" value="Uncharacterised_PrgI"/>
</dbReference>
<dbReference type="Pfam" id="PF12666">
    <property type="entry name" value="PrgI"/>
    <property type="match status" value="1"/>
</dbReference>
<evidence type="ECO:0000256" key="1">
    <source>
        <dbReference type="SAM" id="Phobius"/>
    </source>
</evidence>
<reference evidence="3 4" key="1">
    <citation type="journal article" date="2019" name="Int. J. Syst. Evol. Microbiol.">
        <title>Faecalibacillus intestinalis gen. nov., sp. nov. and Faecalibacillus faecis sp. nov., isolated from human faeces.</title>
        <authorList>
            <person name="Seo B."/>
            <person name="Jeon K."/>
            <person name="Baek I."/>
            <person name="Lee Y.M."/>
            <person name="Baek K."/>
            <person name="Ko G."/>
        </authorList>
    </citation>
    <scope>NUCLEOTIDE SEQUENCE [LARGE SCALE GENOMIC DNA]</scope>
    <source>
        <strain evidence="3 4">SNUG30099</strain>
    </source>
</reference>
<keyword evidence="1" id="KW-0812">Transmembrane</keyword>
<name>A0A2T3FVQ4_9FIRM</name>
<evidence type="ECO:0000313" key="2">
    <source>
        <dbReference type="EMBL" id="MCQ5062891.1"/>
    </source>
</evidence>
<keyword evidence="1" id="KW-0472">Membrane</keyword>
<feature type="transmembrane region" description="Helical" evidence="1">
    <location>
        <begin position="25"/>
        <end position="44"/>
    </location>
</feature>
<proteinExistence type="predicted"/>
<evidence type="ECO:0000313" key="4">
    <source>
        <dbReference type="Proteomes" id="UP000240974"/>
    </source>
</evidence>
<keyword evidence="1" id="KW-1133">Transmembrane helix</keyword>
<dbReference type="AlphaFoldDB" id="A0A2T3FVQ4"/>
<feature type="transmembrane region" description="Helical" evidence="1">
    <location>
        <begin position="50"/>
        <end position="68"/>
    </location>
</feature>
<keyword evidence="4" id="KW-1185">Reference proteome</keyword>
<dbReference type="EMBL" id="JANGBO010000021">
    <property type="protein sequence ID" value="MCQ5062891.1"/>
    <property type="molecule type" value="Genomic_DNA"/>
</dbReference>
<dbReference type="Proteomes" id="UP001204814">
    <property type="component" value="Unassembled WGS sequence"/>
</dbReference>
<gene>
    <name evidence="3" type="ORF">C7U54_11315</name>
    <name evidence="2" type="ORF">NE542_13800</name>
</gene>
<dbReference type="Proteomes" id="UP000240974">
    <property type="component" value="Unassembled WGS sequence"/>
</dbReference>
<dbReference type="RefSeq" id="WP_032089840.1">
    <property type="nucleotide sequence ID" value="NZ_DBGCHP010000053.1"/>
</dbReference>
<reference evidence="2" key="2">
    <citation type="submission" date="2022-06" db="EMBL/GenBank/DDBJ databases">
        <title>Isolation of gut microbiota from human fecal samples.</title>
        <authorList>
            <person name="Pamer E.G."/>
            <person name="Barat B."/>
            <person name="Waligurski E."/>
            <person name="Medina S."/>
            <person name="Paddock L."/>
            <person name="Mostad J."/>
        </authorList>
    </citation>
    <scope>NUCLEOTIDE SEQUENCE</scope>
    <source>
        <strain evidence="2">DFI.6.24</strain>
    </source>
</reference>
<accession>A0A2T3FVQ4</accession>
<organism evidence="3 4">
    <name type="scientific">Faecalibacillus intestinalis</name>
    <dbReference type="NCBI Taxonomy" id="1982626"/>
    <lineage>
        <taxon>Bacteria</taxon>
        <taxon>Bacillati</taxon>
        <taxon>Bacillota</taxon>
        <taxon>Erysipelotrichia</taxon>
        <taxon>Erysipelotrichales</taxon>
        <taxon>Coprobacillaceae</taxon>
        <taxon>Faecalibacillus</taxon>
    </lineage>
</organism>